<dbReference type="PANTHER" id="PTHR42877:SF4">
    <property type="entry name" value="FAD_NAD(P)-BINDING DOMAIN-CONTAINING PROTEIN-RELATED"/>
    <property type="match status" value="1"/>
</dbReference>
<dbReference type="PANTHER" id="PTHR42877">
    <property type="entry name" value="L-ORNITHINE N(5)-MONOOXYGENASE-RELATED"/>
    <property type="match status" value="1"/>
</dbReference>
<evidence type="ECO:0000256" key="4">
    <source>
        <dbReference type="ARBA" id="ARBA00023002"/>
    </source>
</evidence>
<accession>A0ABT4MXW0</accession>
<dbReference type="Pfam" id="PF00743">
    <property type="entry name" value="FMO-like"/>
    <property type="match status" value="1"/>
</dbReference>
<dbReference type="Gene3D" id="3.50.50.60">
    <property type="entry name" value="FAD/NAD(P)-binding domain"/>
    <property type="match status" value="2"/>
</dbReference>
<feature type="region of interest" description="Disordered" evidence="5">
    <location>
        <begin position="44"/>
        <end position="70"/>
    </location>
</feature>
<dbReference type="EMBL" id="JAPWIE010000004">
    <property type="protein sequence ID" value="MCZ4551056.1"/>
    <property type="molecule type" value="Genomic_DNA"/>
</dbReference>
<evidence type="ECO:0000256" key="2">
    <source>
        <dbReference type="ARBA" id="ARBA00022630"/>
    </source>
</evidence>
<feature type="region of interest" description="Disordered" evidence="5">
    <location>
        <begin position="1"/>
        <end position="24"/>
    </location>
</feature>
<dbReference type="RefSeq" id="WP_301571783.1">
    <property type="nucleotide sequence ID" value="NZ_JAPWIE010000004.1"/>
</dbReference>
<evidence type="ECO:0000256" key="5">
    <source>
        <dbReference type="SAM" id="MobiDB-lite"/>
    </source>
</evidence>
<evidence type="ECO:0000313" key="7">
    <source>
        <dbReference type="Proteomes" id="UP001067235"/>
    </source>
</evidence>
<dbReference type="SUPFAM" id="SSF51905">
    <property type="entry name" value="FAD/NAD(P)-binding domain"/>
    <property type="match status" value="2"/>
</dbReference>
<comment type="similarity">
    <text evidence="1">Belongs to the FAD-binding monooxygenase family.</text>
</comment>
<evidence type="ECO:0000256" key="3">
    <source>
        <dbReference type="ARBA" id="ARBA00022827"/>
    </source>
</evidence>
<reference evidence="6" key="1">
    <citation type="submission" date="2022-12" db="EMBL/GenBank/DDBJ databases">
        <authorList>
            <person name="Krivoruchko A.V."/>
            <person name="Elkin A."/>
        </authorList>
    </citation>
    <scope>NUCLEOTIDE SEQUENCE</scope>
    <source>
        <strain evidence="6">IEGM 1388</strain>
    </source>
</reference>
<comment type="caution">
    <text evidence="6">The sequence shown here is derived from an EMBL/GenBank/DDBJ whole genome shotgun (WGS) entry which is preliminary data.</text>
</comment>
<proteinExistence type="inferred from homology"/>
<dbReference type="Proteomes" id="UP001067235">
    <property type="component" value="Unassembled WGS sequence"/>
</dbReference>
<keyword evidence="3" id="KW-0274">FAD</keyword>
<feature type="compositionally biased region" description="Basic and acidic residues" evidence="5">
    <location>
        <begin position="1"/>
        <end position="12"/>
    </location>
</feature>
<dbReference type="PRINTS" id="PR00411">
    <property type="entry name" value="PNDRDTASEI"/>
</dbReference>
<evidence type="ECO:0000313" key="6">
    <source>
        <dbReference type="EMBL" id="MCZ4551056.1"/>
    </source>
</evidence>
<protein>
    <submittedName>
        <fullName evidence="6">NAD(P)-binding domain-containing protein</fullName>
    </submittedName>
</protein>
<dbReference type="InterPro" id="IPR036188">
    <property type="entry name" value="FAD/NAD-bd_sf"/>
</dbReference>
<name>A0ABT4MXW0_GORRU</name>
<gene>
    <name evidence="6" type="ORF">O4213_13780</name>
</gene>
<organism evidence="6 7">
    <name type="scientific">Gordonia rubripertincta</name>
    <name type="common">Rhodococcus corallinus</name>
    <dbReference type="NCBI Taxonomy" id="36822"/>
    <lineage>
        <taxon>Bacteria</taxon>
        <taxon>Bacillati</taxon>
        <taxon>Actinomycetota</taxon>
        <taxon>Actinomycetes</taxon>
        <taxon>Mycobacteriales</taxon>
        <taxon>Gordoniaceae</taxon>
        <taxon>Gordonia</taxon>
    </lineage>
</organism>
<dbReference type="InterPro" id="IPR051209">
    <property type="entry name" value="FAD-bind_Monooxygenase_sf"/>
</dbReference>
<keyword evidence="7" id="KW-1185">Reference proteome</keyword>
<keyword evidence="4" id="KW-0560">Oxidoreductase</keyword>
<evidence type="ECO:0000256" key="1">
    <source>
        <dbReference type="ARBA" id="ARBA00010139"/>
    </source>
</evidence>
<sequence>MTQTFDRTHDDGSDGVDPSGSDLQAALKEANLPSLLMALRQLTGDPKWSRPPFEPARPRGLDDNDDGGFPPGIQNEIRDAAFAAILDYRAGLTHATSPTEQEVTSMLAISLGEDVPDSYGPLLAEEFGATSRDVEVPKASTGFHVLIIGAGISGLCAAIKLKSQNVPFTILEKNDEVGGTWLENTYPGCGVDTPGHLYCFSFDPNTEWTRYFAKRGEVWSYLDRLTDKYAVREHIRFNTEVQKAEFDEKVGAWHVVARNQDGSIANYEGTILVPAVGMVNRPASPDIEGLDRFAGPVMHTAEWDNSVDLTDKRIAVIGTGASAMQLVPSVVDIASRVAVFQRSKQWAVPHPNYQREVSENVRLLMREVPFYAQSYRLRAFWNFSDRLHPQVQVDPDWPHKDRSVNAANDSHRRYLTRYIEEQLVDRPDLIEACLPDYPPYGKRPLIDNGWFAAVQRDDVDLVTSHVARVEPDSIVTEDGHEYGADVIVLATGFRTLQFLWPMEIRGRSGKTLAESWGRDDARAFLGVTVPDFPNMFILNGPNTNAGHGGSAFIATELQVRYFMQAVREMIDQDLDNVEVREDVFWDYNKELDEALSKSIWAHPGMTNWYRNAAGRVVVSSPWKYLDYWSRTREFDKADYVERKSSNATCARQPSP</sequence>
<dbReference type="InterPro" id="IPR020946">
    <property type="entry name" value="Flavin_mOase-like"/>
</dbReference>
<keyword evidence="2" id="KW-0285">Flavoprotein</keyword>